<feature type="coiled-coil region" evidence="1">
    <location>
        <begin position="136"/>
        <end position="170"/>
    </location>
</feature>
<reference evidence="3" key="1">
    <citation type="journal article" date="2023" name="Mol. Phylogenet. Evol.">
        <title>Genome-scale phylogeny and comparative genomics of the fungal order Sordariales.</title>
        <authorList>
            <person name="Hensen N."/>
            <person name="Bonometti L."/>
            <person name="Westerberg I."/>
            <person name="Brannstrom I.O."/>
            <person name="Guillou S."/>
            <person name="Cros-Aarteil S."/>
            <person name="Calhoun S."/>
            <person name="Haridas S."/>
            <person name="Kuo A."/>
            <person name="Mondo S."/>
            <person name="Pangilinan J."/>
            <person name="Riley R."/>
            <person name="LaButti K."/>
            <person name="Andreopoulos B."/>
            <person name="Lipzen A."/>
            <person name="Chen C."/>
            <person name="Yan M."/>
            <person name="Daum C."/>
            <person name="Ng V."/>
            <person name="Clum A."/>
            <person name="Steindorff A."/>
            <person name="Ohm R.A."/>
            <person name="Martin F."/>
            <person name="Silar P."/>
            <person name="Natvig D.O."/>
            <person name="Lalanne C."/>
            <person name="Gautier V."/>
            <person name="Ament-Velasquez S.L."/>
            <person name="Kruys A."/>
            <person name="Hutchinson M.I."/>
            <person name="Powell A.J."/>
            <person name="Barry K."/>
            <person name="Miller A.N."/>
            <person name="Grigoriev I.V."/>
            <person name="Debuchy R."/>
            <person name="Gladieux P."/>
            <person name="Hiltunen Thoren M."/>
            <person name="Johannesson H."/>
        </authorList>
    </citation>
    <scope>NUCLEOTIDE SEQUENCE</scope>
    <source>
        <strain evidence="3">CBS 118394</strain>
    </source>
</reference>
<keyword evidence="1" id="KW-0175">Coiled coil</keyword>
<feature type="region of interest" description="Disordered" evidence="2">
    <location>
        <begin position="1"/>
        <end position="29"/>
    </location>
</feature>
<feature type="region of interest" description="Disordered" evidence="2">
    <location>
        <begin position="67"/>
        <end position="116"/>
    </location>
</feature>
<gene>
    <name evidence="3" type="ORF">B0H66DRAFT_644666</name>
</gene>
<feature type="compositionally biased region" description="Polar residues" evidence="2">
    <location>
        <begin position="16"/>
        <end position="29"/>
    </location>
</feature>
<keyword evidence="4" id="KW-1185">Reference proteome</keyword>
<sequence length="208" mass="22439">MLKEDCPASAPPPVQRPSTSFSTQLQPQTPLLPNVMDSYENLNSIQQFEGAGILDLGIFSATGAQTFPSPQTFHSQTAASRGIPSGHHAPEFSSQTRSYASRPHGQQGYSRSLPVQHDAGRPVNIILNGGTEATSLSILCNRVESLEREVQGLKSEIQELKCVVVQFQEETKSSLESVKDGLNNFISLITIADHQPGETPREALGVAT</sequence>
<proteinExistence type="predicted"/>
<evidence type="ECO:0000256" key="2">
    <source>
        <dbReference type="SAM" id="MobiDB-lite"/>
    </source>
</evidence>
<evidence type="ECO:0000256" key="1">
    <source>
        <dbReference type="SAM" id="Coils"/>
    </source>
</evidence>
<reference evidence="3" key="2">
    <citation type="submission" date="2023-06" db="EMBL/GenBank/DDBJ databases">
        <authorList>
            <consortium name="Lawrence Berkeley National Laboratory"/>
            <person name="Haridas S."/>
            <person name="Hensen N."/>
            <person name="Bonometti L."/>
            <person name="Westerberg I."/>
            <person name="Brannstrom I.O."/>
            <person name="Guillou S."/>
            <person name="Cros-Aarteil S."/>
            <person name="Calhoun S."/>
            <person name="Kuo A."/>
            <person name="Mondo S."/>
            <person name="Pangilinan J."/>
            <person name="Riley R."/>
            <person name="Labutti K."/>
            <person name="Andreopoulos B."/>
            <person name="Lipzen A."/>
            <person name="Chen C."/>
            <person name="Yanf M."/>
            <person name="Daum C."/>
            <person name="Ng V."/>
            <person name="Clum A."/>
            <person name="Steindorff A."/>
            <person name="Ohm R."/>
            <person name="Martin F."/>
            <person name="Silar P."/>
            <person name="Natvig D."/>
            <person name="Lalanne C."/>
            <person name="Gautier V."/>
            <person name="Ament-Velasquez S.L."/>
            <person name="Kruys A."/>
            <person name="Hutchinson M.I."/>
            <person name="Powell A.J."/>
            <person name="Barry K."/>
            <person name="Miller A.N."/>
            <person name="Grigoriev I.V."/>
            <person name="Debuchy R."/>
            <person name="Gladieux P."/>
            <person name="Thoren M.H."/>
            <person name="Johannesson H."/>
        </authorList>
    </citation>
    <scope>NUCLEOTIDE SEQUENCE</scope>
    <source>
        <strain evidence="3">CBS 118394</strain>
    </source>
</reference>
<dbReference type="EMBL" id="JAUEDM010000009">
    <property type="protein sequence ID" value="KAK3312477.1"/>
    <property type="molecule type" value="Genomic_DNA"/>
</dbReference>
<name>A0AAE0HTU5_9PEZI</name>
<evidence type="ECO:0000313" key="3">
    <source>
        <dbReference type="EMBL" id="KAK3312477.1"/>
    </source>
</evidence>
<dbReference type="AlphaFoldDB" id="A0AAE0HTU5"/>
<comment type="caution">
    <text evidence="3">The sequence shown here is derived from an EMBL/GenBank/DDBJ whole genome shotgun (WGS) entry which is preliminary data.</text>
</comment>
<evidence type="ECO:0000313" key="4">
    <source>
        <dbReference type="Proteomes" id="UP001283341"/>
    </source>
</evidence>
<feature type="compositionally biased region" description="Polar residues" evidence="2">
    <location>
        <begin position="67"/>
        <end position="79"/>
    </location>
</feature>
<dbReference type="Proteomes" id="UP001283341">
    <property type="component" value="Unassembled WGS sequence"/>
</dbReference>
<accession>A0AAE0HTU5</accession>
<organism evidence="3 4">
    <name type="scientific">Apodospora peruviana</name>
    <dbReference type="NCBI Taxonomy" id="516989"/>
    <lineage>
        <taxon>Eukaryota</taxon>
        <taxon>Fungi</taxon>
        <taxon>Dikarya</taxon>
        <taxon>Ascomycota</taxon>
        <taxon>Pezizomycotina</taxon>
        <taxon>Sordariomycetes</taxon>
        <taxon>Sordariomycetidae</taxon>
        <taxon>Sordariales</taxon>
        <taxon>Lasiosphaeriaceae</taxon>
        <taxon>Apodospora</taxon>
    </lineage>
</organism>
<protein>
    <submittedName>
        <fullName evidence="3">Uncharacterized protein</fullName>
    </submittedName>
</protein>